<reference evidence="8 11" key="4">
    <citation type="submission" date="2018-08" db="EMBL/GenBank/DDBJ databases">
        <title>A genome reference for cultivated species of the human gut microbiota.</title>
        <authorList>
            <person name="Zou Y."/>
            <person name="Xue W."/>
            <person name="Luo G."/>
        </authorList>
    </citation>
    <scope>NUCLEOTIDE SEQUENCE [LARGE SCALE GENOMIC DNA]</scope>
    <source>
        <strain evidence="8 11">AM17-48</strain>
    </source>
</reference>
<reference evidence="13 14" key="5">
    <citation type="journal article" date="2019" name="Nat. Med.">
        <title>A library of human gut bacterial isolates paired with longitudinal multiomics data enables mechanistic microbiome research.</title>
        <authorList>
            <person name="Poyet M."/>
            <person name="Groussin M."/>
            <person name="Gibbons S.M."/>
            <person name="Avila-Pacheco J."/>
            <person name="Jiang X."/>
            <person name="Kearney S.M."/>
            <person name="Perrotta A.R."/>
            <person name="Berdy B."/>
            <person name="Zhao S."/>
            <person name="Lieberman T.D."/>
            <person name="Swanson P.K."/>
            <person name="Smith M."/>
            <person name="Roesemann S."/>
            <person name="Alexander J.E."/>
            <person name="Rich S.A."/>
            <person name="Livny J."/>
            <person name="Vlamakis H."/>
            <person name="Clish C."/>
            <person name="Bullock K."/>
            <person name="Deik A."/>
            <person name="Scott J."/>
            <person name="Pierce K.A."/>
            <person name="Xavier R.J."/>
            <person name="Alm E.J."/>
        </authorList>
    </citation>
    <scope>NUCLEOTIDE SEQUENCE [LARGE SCALE GENOMIC DNA]</scope>
    <source>
        <strain evidence="5 13">BIOML-A15</strain>
        <strain evidence="4 14">BIOML-A41</strain>
    </source>
</reference>
<gene>
    <name evidence="8" type="ORF">DW206_06310</name>
    <name evidence="7" type="ORF">DYI28_17340</name>
    <name evidence="4" type="ORF">F3B85_00675</name>
    <name evidence="5" type="ORF">F3B90_04910</name>
    <name evidence="6" type="ORF">PQ628_16080</name>
    <name evidence="9" type="ORF">SAMN05192582_105216</name>
</gene>
<organism evidence="9 10">
    <name type="scientific">Bacteroides ovatus</name>
    <dbReference type="NCBI Taxonomy" id="28116"/>
    <lineage>
        <taxon>Bacteria</taxon>
        <taxon>Pseudomonadati</taxon>
        <taxon>Bacteroidota</taxon>
        <taxon>Bacteroidia</taxon>
        <taxon>Bacteroidales</taxon>
        <taxon>Bacteroidaceae</taxon>
        <taxon>Bacteroides</taxon>
    </lineage>
</organism>
<dbReference type="EMBL" id="VWFP01000003">
    <property type="protein sequence ID" value="KAA4629475.1"/>
    <property type="molecule type" value="Genomic_DNA"/>
</dbReference>
<reference evidence="7" key="3">
    <citation type="journal article" date="2018" name="Nature">
        <title>Human gut bacteria contain acquired interbacterial defence systems.</title>
        <authorList>
            <person name="Ross B.D."/>
            <person name="Verster A.J."/>
            <person name="Radey M.C."/>
            <person name="Schmidtke D.T."/>
            <person name="Pope C.E."/>
            <person name="Hoffman L.R."/>
            <person name="Hajjar A."/>
            <person name="Peterson S.B."/>
            <person name="Borenstein E."/>
            <person name="Mougous J."/>
        </authorList>
    </citation>
    <scope>NUCLEOTIDE SEQUENCE</scope>
    <source>
        <strain evidence="7">3725 D1 iv</strain>
    </source>
</reference>
<reference evidence="7" key="6">
    <citation type="submission" date="2019-07" db="EMBL/GenBank/DDBJ databases">
        <authorList>
            <person name="Ross B.D."/>
            <person name="Verster A.J."/>
            <person name="Radey M.C."/>
            <person name="Schmidtke D.T."/>
            <person name="Pope C.E."/>
            <person name="Hoffman L.R."/>
            <person name="Hajjar A."/>
            <person name="Peterson S.B."/>
            <person name="Borenstein E."/>
            <person name="Mougous J.D."/>
        </authorList>
    </citation>
    <scope>NUCLEOTIDE SEQUENCE</scope>
    <source>
        <strain evidence="7">3725 D1 iv</strain>
    </source>
</reference>
<evidence type="ECO:0000256" key="1">
    <source>
        <dbReference type="SAM" id="SignalP"/>
    </source>
</evidence>
<dbReference type="Gene3D" id="3.20.20.80">
    <property type="entry name" value="Glycosidases"/>
    <property type="match status" value="1"/>
</dbReference>
<evidence type="ECO:0000313" key="8">
    <source>
        <dbReference type="EMBL" id="RHH49630.1"/>
    </source>
</evidence>
<evidence type="ECO:0000259" key="3">
    <source>
        <dbReference type="Pfam" id="PF13204"/>
    </source>
</evidence>
<accession>A0A1G8LCF3</accession>
<dbReference type="Proteomes" id="UP001215078">
    <property type="component" value="Unassembled WGS sequence"/>
</dbReference>
<evidence type="ECO:0000313" key="5">
    <source>
        <dbReference type="EMBL" id="KAA4629475.1"/>
    </source>
</evidence>
<evidence type="ECO:0000313" key="6">
    <source>
        <dbReference type="EMBL" id="MDC7959725.1"/>
    </source>
</evidence>
<protein>
    <submittedName>
        <fullName evidence="4">DUF4038 domain-containing protein</fullName>
    </submittedName>
    <submittedName>
        <fullName evidence="9">Putative collagen-binding domain of a collagenase</fullName>
    </submittedName>
</protein>
<dbReference type="Proteomes" id="UP000424805">
    <property type="component" value="Unassembled WGS sequence"/>
</dbReference>
<dbReference type="Proteomes" id="UP000318823">
    <property type="component" value="Chromosome"/>
</dbReference>
<reference evidence="12" key="2">
    <citation type="journal article" date="2018" name="J. Anim. Genet.">
        <title>Acquired interbacterial defense systems protect against interspecies antagonism in the human gut microbiome.</title>
        <authorList>
            <person name="Ross B.D."/>
            <person name="Verster A.J."/>
            <person name="Radey M.C."/>
            <person name="Schmidtke D.T."/>
            <person name="Pope C.E."/>
            <person name="Hoffman L.R."/>
            <person name="Hajjar A."/>
            <person name="Peterson S.B."/>
            <person name="Borenstein E."/>
            <person name="Mougous J."/>
        </authorList>
    </citation>
    <scope>NUCLEOTIDE SEQUENCE [LARGE SCALE GENOMIC DNA]</scope>
    <source>
        <strain evidence="12">3725 D1 iv</strain>
    </source>
</reference>
<dbReference type="InterPro" id="IPR025277">
    <property type="entry name" value="Apiosidase-like_cat_dom"/>
</dbReference>
<evidence type="ECO:0000259" key="2">
    <source>
        <dbReference type="Pfam" id="PF12904"/>
    </source>
</evidence>
<dbReference type="EMBL" id="QRJR01000004">
    <property type="protein sequence ID" value="RHH49630.1"/>
    <property type="molecule type" value="Genomic_DNA"/>
</dbReference>
<sequence>MFKRFSICYILFMFYLTGISAQEDRWTGNATNLSKGNLRVNSSGRYLEYTDGTPFLYIGDTAWELISRLNDKETEQYLENRREKGFTVIQTVILDELDDMNVSSNGGPKLIDGNIDKPAPDYFTHVDKVISLAAVKGLYIALLPTWGDKVDKQWGKGPEIFTPENAYKYGKWLGERYMNAPNLIWVIGGDRSGDGKNFAIWNALATGIKSVDKNHLMTYHPHGEHSSSFWFHNASWLDFNMCQSGHAQQDFAIYQRLLLPDLNKEPHKPCMDGEPRYENIPINFKKENGRFGDDDIRHTLYQSMFSGACGYTYGCNDIWQMFDTGREPKCDADTPWYQSMDKQGAWDLIHFRRLWEKFDFTQGKNLQTIFGDVPLENKNYPVAFGNKDYLLVYFPQGGERTIYLPSMNTPKRSLKWMNPRNGKITFYQYTTTDTIPISSPTKGKGNDWVLIIK</sequence>
<evidence type="ECO:0000313" key="11">
    <source>
        <dbReference type="Proteomes" id="UP000283329"/>
    </source>
</evidence>
<evidence type="ECO:0000313" key="12">
    <source>
        <dbReference type="Proteomes" id="UP000318823"/>
    </source>
</evidence>
<evidence type="ECO:0000313" key="14">
    <source>
        <dbReference type="Proteomes" id="UP000478493"/>
    </source>
</evidence>
<feature type="domain" description="Apiosidase-like catalytic" evidence="3">
    <location>
        <begin position="43"/>
        <end position="361"/>
    </location>
</feature>
<evidence type="ECO:0000313" key="10">
    <source>
        <dbReference type="Proteomes" id="UP000181870"/>
    </source>
</evidence>
<feature type="signal peptide" evidence="1">
    <location>
        <begin position="1"/>
        <end position="21"/>
    </location>
</feature>
<dbReference type="Proteomes" id="UP000478493">
    <property type="component" value="Unassembled WGS sequence"/>
</dbReference>
<dbReference type="AlphaFoldDB" id="A0A1G8LCF3"/>
<dbReference type="EMBL" id="FNDO01000052">
    <property type="protein sequence ID" value="SDI53372.1"/>
    <property type="molecule type" value="Genomic_DNA"/>
</dbReference>
<dbReference type="Proteomes" id="UP000283329">
    <property type="component" value="Unassembled WGS sequence"/>
</dbReference>
<reference evidence="9 10" key="1">
    <citation type="submission" date="2016-10" db="EMBL/GenBank/DDBJ databases">
        <authorList>
            <person name="de Groot N.N."/>
        </authorList>
    </citation>
    <scope>NUCLEOTIDE SEQUENCE [LARGE SCALE GENOMIC DNA]</scope>
    <source>
        <strain evidence="9 10">NLAE-zl-C57</strain>
    </source>
</reference>
<dbReference type="PANTHER" id="PTHR37836">
    <property type="entry name" value="LMO1036 PROTEIN"/>
    <property type="match status" value="1"/>
</dbReference>
<dbReference type="EMBL" id="VWGP01000001">
    <property type="protein sequence ID" value="KAA4543168.1"/>
    <property type="molecule type" value="Genomic_DNA"/>
</dbReference>
<dbReference type="SUPFAM" id="SSF51445">
    <property type="entry name" value="(Trans)glycosidases"/>
    <property type="match status" value="1"/>
</dbReference>
<proteinExistence type="predicted"/>
<evidence type="ECO:0000313" key="9">
    <source>
        <dbReference type="EMBL" id="SDI53372.1"/>
    </source>
</evidence>
<dbReference type="InterPro" id="IPR024749">
    <property type="entry name" value="Collagen-bd_put"/>
</dbReference>
<dbReference type="PANTHER" id="PTHR37836:SF3">
    <property type="entry name" value="ENDOGLUCANASE"/>
    <property type="match status" value="1"/>
</dbReference>
<dbReference type="EMBL" id="JAQQPO010000019">
    <property type="protein sequence ID" value="MDC7959725.1"/>
    <property type="molecule type" value="Genomic_DNA"/>
</dbReference>
<reference evidence="6" key="7">
    <citation type="submission" date="2022-10" db="EMBL/GenBank/DDBJ databases">
        <title>Human gut microbiome strain richness.</title>
        <authorList>
            <person name="Chen-Liaw A."/>
        </authorList>
    </citation>
    <scope>NUCLEOTIDE SEQUENCE</scope>
    <source>
        <strain evidence="6">RTP21484st1_H8_RTP21484_190118</strain>
    </source>
</reference>
<dbReference type="Pfam" id="PF12904">
    <property type="entry name" value="Collagen_bind_2"/>
    <property type="match status" value="1"/>
</dbReference>
<evidence type="ECO:0000313" key="7">
    <source>
        <dbReference type="EMBL" id="QDM10318.1"/>
    </source>
</evidence>
<evidence type="ECO:0000313" key="4">
    <source>
        <dbReference type="EMBL" id="KAA4543168.1"/>
    </source>
</evidence>
<keyword evidence="1" id="KW-0732">Signal</keyword>
<feature type="chain" id="PRO_5014269363" evidence="1">
    <location>
        <begin position="22"/>
        <end position="453"/>
    </location>
</feature>
<dbReference type="RefSeq" id="WP_004302616.1">
    <property type="nucleotide sequence ID" value="NZ_BAABYV010000001.1"/>
</dbReference>
<dbReference type="Pfam" id="PF13204">
    <property type="entry name" value="Apiosidase"/>
    <property type="match status" value="1"/>
</dbReference>
<dbReference type="Proteomes" id="UP000181870">
    <property type="component" value="Unassembled WGS sequence"/>
</dbReference>
<evidence type="ECO:0000313" key="13">
    <source>
        <dbReference type="Proteomes" id="UP000424805"/>
    </source>
</evidence>
<name>A0A1G8LCF3_BACOV</name>
<dbReference type="InterPro" id="IPR017853">
    <property type="entry name" value="GH"/>
</dbReference>
<feature type="domain" description="Putative collagen-binding" evidence="2">
    <location>
        <begin position="372"/>
        <end position="452"/>
    </location>
</feature>
<dbReference type="EMBL" id="CP041395">
    <property type="protein sequence ID" value="QDM10318.1"/>
    <property type="molecule type" value="Genomic_DNA"/>
</dbReference>